<dbReference type="CDD" id="cd12148">
    <property type="entry name" value="fungal_TF_MHR"/>
    <property type="match status" value="1"/>
</dbReference>
<evidence type="ECO:0000256" key="1">
    <source>
        <dbReference type="ARBA" id="ARBA00022723"/>
    </source>
</evidence>
<protein>
    <recommendedName>
        <fullName evidence="4">Zn(2)-C6 fungal-type domain-containing protein</fullName>
    </recommendedName>
</protein>
<feature type="region of interest" description="Disordered" evidence="3">
    <location>
        <begin position="647"/>
        <end position="691"/>
    </location>
</feature>
<evidence type="ECO:0000313" key="5">
    <source>
        <dbReference type="EMBL" id="KIY70978.1"/>
    </source>
</evidence>
<dbReference type="SMART" id="SM00066">
    <property type="entry name" value="GAL4"/>
    <property type="match status" value="1"/>
</dbReference>
<dbReference type="SMART" id="SM00906">
    <property type="entry name" value="Fungal_trans"/>
    <property type="match status" value="1"/>
</dbReference>
<dbReference type="GO" id="GO:0000981">
    <property type="term" value="F:DNA-binding transcription factor activity, RNA polymerase II-specific"/>
    <property type="evidence" value="ECO:0007669"/>
    <property type="project" value="InterPro"/>
</dbReference>
<dbReference type="InterPro" id="IPR036864">
    <property type="entry name" value="Zn2-C6_fun-type_DNA-bd_sf"/>
</dbReference>
<proteinExistence type="predicted"/>
<feature type="compositionally biased region" description="Polar residues" evidence="3">
    <location>
        <begin position="661"/>
        <end position="689"/>
    </location>
</feature>
<dbReference type="GO" id="GO:0003677">
    <property type="term" value="F:DNA binding"/>
    <property type="evidence" value="ECO:0007669"/>
    <property type="project" value="InterPro"/>
</dbReference>
<gene>
    <name evidence="5" type="ORF">CYLTODRAFT_419255</name>
</gene>
<dbReference type="CDD" id="cd00067">
    <property type="entry name" value="GAL4"/>
    <property type="match status" value="1"/>
</dbReference>
<dbReference type="InterPro" id="IPR001138">
    <property type="entry name" value="Zn2Cys6_DnaBD"/>
</dbReference>
<name>A0A0D7BKB0_9AGAR</name>
<dbReference type="Proteomes" id="UP000054007">
    <property type="component" value="Unassembled WGS sequence"/>
</dbReference>
<feature type="region of interest" description="Disordered" evidence="3">
    <location>
        <begin position="897"/>
        <end position="929"/>
    </location>
</feature>
<dbReference type="PROSITE" id="PS00463">
    <property type="entry name" value="ZN2_CY6_FUNGAL_1"/>
    <property type="match status" value="1"/>
</dbReference>
<evidence type="ECO:0000256" key="2">
    <source>
        <dbReference type="ARBA" id="ARBA00023242"/>
    </source>
</evidence>
<accession>A0A0D7BKB0</accession>
<dbReference type="PROSITE" id="PS50048">
    <property type="entry name" value="ZN2_CY6_FUNGAL_2"/>
    <property type="match status" value="1"/>
</dbReference>
<evidence type="ECO:0000313" key="6">
    <source>
        <dbReference type="Proteomes" id="UP000054007"/>
    </source>
</evidence>
<feature type="compositionally biased region" description="Polar residues" evidence="3">
    <location>
        <begin position="920"/>
        <end position="929"/>
    </location>
</feature>
<dbReference type="OrthoDB" id="4456959at2759"/>
<feature type="region of interest" description="Disordered" evidence="3">
    <location>
        <begin position="111"/>
        <end position="130"/>
    </location>
</feature>
<keyword evidence="2" id="KW-0539">Nucleus</keyword>
<dbReference type="AlphaFoldDB" id="A0A0D7BKB0"/>
<dbReference type="Pfam" id="PF04082">
    <property type="entry name" value="Fungal_trans"/>
    <property type="match status" value="1"/>
</dbReference>
<evidence type="ECO:0000256" key="3">
    <source>
        <dbReference type="SAM" id="MobiDB-lite"/>
    </source>
</evidence>
<dbReference type="InterPro" id="IPR007219">
    <property type="entry name" value="XnlR_reg_dom"/>
</dbReference>
<sequence>MADGQQPFMMSTFALEGSDAAASGADDNSPASKKRRTGLRGPRACDTCRQKKIRCNASPDSPKCLHCISIGVDCQYTNDFVRKPAPSKGSKAYTEALEQRVAFLEKALLENQGSSPHSASPTPPPSVTAMSPLSTLYAASADEESLEEPEDELAGLSEHMHRMGIKGELTFFGKASGIFLIHQVLGMRRDMHQSPGRPHLINTMRNEFWEKPSWEQALENKVNIHFNFPPPELMASLVNHYFVNANAFMPLLHRPTFEYAIREGKHLEDQGFAATLLLACAIGSRYSDDPRVRLDDCLDNQYSAGWKYFVQVPPMEVSPMSKPSRYELQKCILMVFFMMGSSSPRGCWTLVGTGLRFAQDLGIHRRRMSDMNMTRADHEQWKRIFWCLVCLDRMYAMGMGRSVALQDEDIDTDLPLPVDDEYWFNEDGAEHFQQPPNKPSKILFFNAWIQLLQIISFSLRTVKTKIRMGLSPDKIVEVVAEMDSALNRWFDMVPDHLRWDPHRENQVFFSQSVVLHSWFYNLQILTHRHFLLTPRGGRDDGVQTFPSLAICTNAARTILHISHRQVQRGGYGGMSLCFMNVLSAAVVLYLNLWSSRNPRGPTSSHNAILPDVQKAREIMIFMEKRFFAAGRSLDILMELGSVVDMPTESGPSAKRQRDTDAVSSQGSPSQGSDVQTTASSSSGNPSETLPLNYLQLGGMPFDLGFVSSPQRFAAFEPNASMLAFDPTRQPLNTPLHEQANPTKHLVQPVRSVDPLLADVDGAPVLPGTGSTSPRAPSGYVMSHTTNPTQFGDVFHELDSVAAAGGNVSDIGGPLHGLSQPQIAAGGRGLSAVGAYKFDLATLDATANGRVGGFQMAGMDGRAEEMWNMGSMSLWPTGMESEDWSQYLTNVNEWTHAASSASPSNAGNSGERDGVVEGTRTGWQWTGQAP</sequence>
<feature type="compositionally biased region" description="Low complexity" evidence="3">
    <location>
        <begin position="18"/>
        <end position="31"/>
    </location>
</feature>
<dbReference type="SUPFAM" id="SSF57701">
    <property type="entry name" value="Zn2/Cys6 DNA-binding domain"/>
    <property type="match status" value="1"/>
</dbReference>
<dbReference type="Pfam" id="PF00172">
    <property type="entry name" value="Zn_clus"/>
    <property type="match status" value="1"/>
</dbReference>
<organism evidence="5 6">
    <name type="scientific">Cylindrobasidium torrendii FP15055 ss-10</name>
    <dbReference type="NCBI Taxonomy" id="1314674"/>
    <lineage>
        <taxon>Eukaryota</taxon>
        <taxon>Fungi</taxon>
        <taxon>Dikarya</taxon>
        <taxon>Basidiomycota</taxon>
        <taxon>Agaricomycotina</taxon>
        <taxon>Agaricomycetes</taxon>
        <taxon>Agaricomycetidae</taxon>
        <taxon>Agaricales</taxon>
        <taxon>Marasmiineae</taxon>
        <taxon>Physalacriaceae</taxon>
        <taxon>Cylindrobasidium</taxon>
    </lineage>
</organism>
<feature type="region of interest" description="Disordered" evidence="3">
    <location>
        <begin position="13"/>
        <end position="43"/>
    </location>
</feature>
<dbReference type="InterPro" id="IPR050987">
    <property type="entry name" value="AtrR-like"/>
</dbReference>
<feature type="compositionally biased region" description="Low complexity" evidence="3">
    <location>
        <begin position="897"/>
        <end position="908"/>
    </location>
</feature>
<dbReference type="Gene3D" id="4.10.240.10">
    <property type="entry name" value="Zn(2)-C6 fungal-type DNA-binding domain"/>
    <property type="match status" value="1"/>
</dbReference>
<dbReference type="PANTHER" id="PTHR46910:SF38">
    <property type="entry name" value="ZN(2)-C6 FUNGAL-TYPE DOMAIN-CONTAINING PROTEIN"/>
    <property type="match status" value="1"/>
</dbReference>
<dbReference type="GO" id="GO:0008270">
    <property type="term" value="F:zinc ion binding"/>
    <property type="evidence" value="ECO:0007669"/>
    <property type="project" value="InterPro"/>
</dbReference>
<dbReference type="EMBL" id="KN880460">
    <property type="protein sequence ID" value="KIY70978.1"/>
    <property type="molecule type" value="Genomic_DNA"/>
</dbReference>
<evidence type="ECO:0000259" key="4">
    <source>
        <dbReference type="PROSITE" id="PS50048"/>
    </source>
</evidence>
<feature type="domain" description="Zn(2)-C6 fungal-type" evidence="4">
    <location>
        <begin position="44"/>
        <end position="76"/>
    </location>
</feature>
<keyword evidence="6" id="KW-1185">Reference proteome</keyword>
<dbReference type="STRING" id="1314674.A0A0D7BKB0"/>
<dbReference type="GO" id="GO:0006351">
    <property type="term" value="P:DNA-templated transcription"/>
    <property type="evidence" value="ECO:0007669"/>
    <property type="project" value="InterPro"/>
</dbReference>
<dbReference type="PANTHER" id="PTHR46910">
    <property type="entry name" value="TRANSCRIPTION FACTOR PDR1"/>
    <property type="match status" value="1"/>
</dbReference>
<keyword evidence="1" id="KW-0479">Metal-binding</keyword>
<reference evidence="5 6" key="1">
    <citation type="journal article" date="2015" name="Fungal Genet. Biol.">
        <title>Evolution of novel wood decay mechanisms in Agaricales revealed by the genome sequences of Fistulina hepatica and Cylindrobasidium torrendii.</title>
        <authorList>
            <person name="Floudas D."/>
            <person name="Held B.W."/>
            <person name="Riley R."/>
            <person name="Nagy L.G."/>
            <person name="Koehler G."/>
            <person name="Ransdell A.S."/>
            <person name="Younus H."/>
            <person name="Chow J."/>
            <person name="Chiniquy J."/>
            <person name="Lipzen A."/>
            <person name="Tritt A."/>
            <person name="Sun H."/>
            <person name="Haridas S."/>
            <person name="LaButti K."/>
            <person name="Ohm R.A."/>
            <person name="Kues U."/>
            <person name="Blanchette R.A."/>
            <person name="Grigoriev I.V."/>
            <person name="Minto R.E."/>
            <person name="Hibbett D.S."/>
        </authorList>
    </citation>
    <scope>NUCLEOTIDE SEQUENCE [LARGE SCALE GENOMIC DNA]</scope>
    <source>
        <strain evidence="5 6">FP15055 ss-10</strain>
    </source>
</reference>